<feature type="region of interest" description="Disordered" evidence="2">
    <location>
        <begin position="148"/>
        <end position="169"/>
    </location>
</feature>
<dbReference type="InterPro" id="IPR003409">
    <property type="entry name" value="MORN"/>
</dbReference>
<organism evidence="4">
    <name type="scientific">Hanusia phi</name>
    <dbReference type="NCBI Taxonomy" id="3032"/>
    <lineage>
        <taxon>Eukaryota</taxon>
        <taxon>Cryptophyceae</taxon>
        <taxon>Pyrenomonadales</taxon>
        <taxon>Geminigeraceae</taxon>
        <taxon>Hanusia</taxon>
    </lineage>
</organism>
<feature type="compositionally biased region" description="Basic and acidic residues" evidence="2">
    <location>
        <begin position="457"/>
        <end position="481"/>
    </location>
</feature>
<dbReference type="PROSITE" id="PS50003">
    <property type="entry name" value="PH_DOMAIN"/>
    <property type="match status" value="1"/>
</dbReference>
<protein>
    <recommendedName>
        <fullName evidence="3">PH domain-containing protein</fullName>
    </recommendedName>
</protein>
<feature type="region of interest" description="Disordered" evidence="2">
    <location>
        <begin position="407"/>
        <end position="427"/>
    </location>
</feature>
<dbReference type="SUPFAM" id="SSF82185">
    <property type="entry name" value="Histone H3 K4-specific methyltransferase SET7/9 N-terminal domain"/>
    <property type="match status" value="2"/>
</dbReference>
<reference evidence="4" key="1">
    <citation type="submission" date="2021-01" db="EMBL/GenBank/DDBJ databases">
        <authorList>
            <person name="Corre E."/>
            <person name="Pelletier E."/>
            <person name="Niang G."/>
            <person name="Scheremetjew M."/>
            <person name="Finn R."/>
            <person name="Kale V."/>
            <person name="Holt S."/>
            <person name="Cochrane G."/>
            <person name="Meng A."/>
            <person name="Brown T."/>
            <person name="Cohen L."/>
        </authorList>
    </citation>
    <scope>NUCLEOTIDE SEQUENCE</scope>
    <source>
        <strain evidence="4">CCMP325</strain>
    </source>
</reference>
<feature type="domain" description="PH" evidence="3">
    <location>
        <begin position="11"/>
        <end position="129"/>
    </location>
</feature>
<dbReference type="AlphaFoldDB" id="A0A7S0EF89"/>
<evidence type="ECO:0000256" key="2">
    <source>
        <dbReference type="SAM" id="MobiDB-lite"/>
    </source>
</evidence>
<keyword evidence="1" id="KW-0677">Repeat</keyword>
<proteinExistence type="predicted"/>
<dbReference type="Pfam" id="PF02493">
    <property type="entry name" value="MORN"/>
    <property type="match status" value="9"/>
</dbReference>
<gene>
    <name evidence="4" type="ORF">HPHI1048_LOCUS10072</name>
</gene>
<feature type="region of interest" description="Disordered" evidence="2">
    <location>
        <begin position="443"/>
        <end position="484"/>
    </location>
</feature>
<dbReference type="Gene3D" id="2.20.110.10">
    <property type="entry name" value="Histone H3 K4-specific methyltransferase SET7/9 N-terminal domain"/>
    <property type="match status" value="4"/>
</dbReference>
<dbReference type="PANTHER" id="PTHR43215">
    <property type="entry name" value="RADIAL SPOKE HEAD 1 HOMOLOG"/>
    <property type="match status" value="1"/>
</dbReference>
<dbReference type="GO" id="GO:0005829">
    <property type="term" value="C:cytosol"/>
    <property type="evidence" value="ECO:0007669"/>
    <property type="project" value="TreeGrafter"/>
</dbReference>
<dbReference type="PANTHER" id="PTHR43215:SF14">
    <property type="entry name" value="RADIAL SPOKE HEAD 1 HOMOLOG"/>
    <property type="match status" value="1"/>
</dbReference>
<dbReference type="EMBL" id="HBEO01014798">
    <property type="protein sequence ID" value="CAD8483396.1"/>
    <property type="molecule type" value="Transcribed_RNA"/>
</dbReference>
<evidence type="ECO:0000259" key="3">
    <source>
        <dbReference type="PROSITE" id="PS50003"/>
    </source>
</evidence>
<name>A0A7S0EF89_9CRYP</name>
<dbReference type="SMART" id="SM00698">
    <property type="entry name" value="MORN"/>
    <property type="match status" value="9"/>
</dbReference>
<sequence>MATSTAEPWLSSEHHGLLLKKSENRTMFESAWKEKVMCWISHGSMFMRQAEVVVFRANQGSKAQEKIAIADDGQNLSLLDWILSENAKDLKGEKFTLRRKDDANVFLSFKASSTQEADGWVRFLKAKIQTLQEKAEAARAARGNINDKENDAAGQAHGTQPDAHRGPTSRHQLHGINISYMYDNGDHYVGDFHYGVKHGTGRYTRKDGSIYEGEYQDDQKHGNGKLIYKNGDTFVGTWKEGSQCGFGVLKCADGRIYEGEWKDGKQHGRGTFKSADGGGVYKGDWMNGVKHGRGKSSSSDGHVYEGEWKNNKKEGHGKHVRPDGSSYDGEWKNDKKDGKGTYVYTTGDVYEGETKNGFKHGFGIFKSSNGARYEGQWVGGKKHGQGTYTSNQGKVYRGLWRDDKPCDAPDMASGANNKHTAHEKTDGDAKKNYFGFFQARGNAAQNGKQSAEAPEDEQTRVKREQEEAAERRAAERARQRMEEEEAMRAANLSGPVMKDLEPQLDKIKAASKKSAQALLQHIFKYHPPKNNPSEIPSDFSDAMMRKTLLKTIRIYHQDKNSIEVYGLEWHLLCREITKQLNSKFELYKQ</sequence>
<evidence type="ECO:0000313" key="4">
    <source>
        <dbReference type="EMBL" id="CAD8483396.1"/>
    </source>
</evidence>
<accession>A0A7S0EF89</accession>
<dbReference type="InterPro" id="IPR001849">
    <property type="entry name" value="PH_domain"/>
</dbReference>
<evidence type="ECO:0000256" key="1">
    <source>
        <dbReference type="ARBA" id="ARBA00022737"/>
    </source>
</evidence>
<feature type="compositionally biased region" description="Basic and acidic residues" evidence="2">
    <location>
        <begin position="302"/>
        <end position="314"/>
    </location>
</feature>
<feature type="region of interest" description="Disordered" evidence="2">
    <location>
        <begin position="288"/>
        <end position="332"/>
    </location>
</feature>